<protein>
    <submittedName>
        <fullName evidence="1">Uncharacterized protein</fullName>
    </submittedName>
</protein>
<sequence>MLEAPPLGFLETDASRDPSWWNLWKITDLSPSWGDRLSQHLWKTCGKPPIFAIRGEM</sequence>
<accession>A0A6H1U642</accession>
<gene>
    <name evidence="1" type="ORF">HCG48_22935</name>
</gene>
<dbReference type="Proteomes" id="UP000500857">
    <property type="component" value="Chromosome"/>
</dbReference>
<organism evidence="1 2">
    <name type="scientific">Oxynema aestuarii AP17</name>
    <dbReference type="NCBI Taxonomy" id="2064643"/>
    <lineage>
        <taxon>Bacteria</taxon>
        <taxon>Bacillati</taxon>
        <taxon>Cyanobacteriota</taxon>
        <taxon>Cyanophyceae</taxon>
        <taxon>Oscillatoriophycideae</taxon>
        <taxon>Oscillatoriales</taxon>
        <taxon>Oscillatoriaceae</taxon>
        <taxon>Oxynema</taxon>
        <taxon>Oxynema aestuarii</taxon>
    </lineage>
</organism>
<name>A0A6H1U642_9CYAN</name>
<dbReference type="EMBL" id="CP051167">
    <property type="protein sequence ID" value="QIZ73099.1"/>
    <property type="molecule type" value="Genomic_DNA"/>
</dbReference>
<proteinExistence type="predicted"/>
<evidence type="ECO:0000313" key="1">
    <source>
        <dbReference type="EMBL" id="QIZ73099.1"/>
    </source>
</evidence>
<reference evidence="1 2" key="1">
    <citation type="submission" date="2020-04" db="EMBL/GenBank/DDBJ databases">
        <authorList>
            <person name="Basu S."/>
            <person name="Maruthanayagam V."/>
            <person name="Chakraborty S."/>
            <person name="Pramanik A."/>
            <person name="Mukherjee J."/>
            <person name="Brink B."/>
        </authorList>
    </citation>
    <scope>NUCLEOTIDE SEQUENCE [LARGE SCALE GENOMIC DNA]</scope>
    <source>
        <strain evidence="1 2">AP17</strain>
    </source>
</reference>
<dbReference type="KEGG" id="oxy:HCG48_22935"/>
<evidence type="ECO:0000313" key="2">
    <source>
        <dbReference type="Proteomes" id="UP000500857"/>
    </source>
</evidence>
<keyword evidence="2" id="KW-1185">Reference proteome</keyword>
<dbReference type="RefSeq" id="WP_168571245.1">
    <property type="nucleotide sequence ID" value="NZ_CP051167.1"/>
</dbReference>
<dbReference type="AlphaFoldDB" id="A0A6H1U642"/>